<protein>
    <submittedName>
        <fullName evidence="4">Cell envelope-related function transcriptional attenuator, LytR/CpsA family</fullName>
    </submittedName>
</protein>
<dbReference type="Gene3D" id="3.40.630.190">
    <property type="entry name" value="LCP protein"/>
    <property type="match status" value="1"/>
</dbReference>
<evidence type="ECO:0000313" key="5">
    <source>
        <dbReference type="Proteomes" id="UP000034329"/>
    </source>
</evidence>
<evidence type="ECO:0000256" key="1">
    <source>
        <dbReference type="ARBA" id="ARBA00006068"/>
    </source>
</evidence>
<dbReference type="InterPro" id="IPR004474">
    <property type="entry name" value="LytR_CpsA_psr"/>
</dbReference>
<dbReference type="Pfam" id="PF03816">
    <property type="entry name" value="LytR_cpsA_psr"/>
    <property type="match status" value="1"/>
</dbReference>
<feature type="domain" description="Cell envelope-related transcriptional attenuator" evidence="3">
    <location>
        <begin position="71"/>
        <end position="232"/>
    </location>
</feature>
<comment type="caution">
    <text evidence="4">The sequence shown here is derived from an EMBL/GenBank/DDBJ whole genome shotgun (WGS) entry which is preliminary data.</text>
</comment>
<keyword evidence="2" id="KW-0472">Membrane</keyword>
<dbReference type="EMBL" id="LCLA01000020">
    <property type="protein sequence ID" value="KKU10113.1"/>
    <property type="molecule type" value="Genomic_DNA"/>
</dbReference>
<reference evidence="4 5" key="1">
    <citation type="journal article" date="2015" name="Nature">
        <title>rRNA introns, odd ribosomes, and small enigmatic genomes across a large radiation of phyla.</title>
        <authorList>
            <person name="Brown C.T."/>
            <person name="Hug L.A."/>
            <person name="Thomas B.C."/>
            <person name="Sharon I."/>
            <person name="Castelle C.J."/>
            <person name="Singh A."/>
            <person name="Wilkins M.J."/>
            <person name="Williams K.H."/>
            <person name="Banfield J.F."/>
        </authorList>
    </citation>
    <scope>NUCLEOTIDE SEQUENCE [LARGE SCALE GENOMIC DNA]</scope>
</reference>
<accession>A0A0G1PXG6</accession>
<organism evidence="4 5">
    <name type="scientific">Candidatus Woesebacteria bacterium GW2011_GWB1_45_5</name>
    <dbReference type="NCBI Taxonomy" id="1618581"/>
    <lineage>
        <taxon>Bacteria</taxon>
        <taxon>Candidatus Woeseibacteriota</taxon>
    </lineage>
</organism>
<evidence type="ECO:0000259" key="3">
    <source>
        <dbReference type="Pfam" id="PF03816"/>
    </source>
</evidence>
<comment type="similarity">
    <text evidence="1">Belongs to the LytR/CpsA/Psr (LCP) family.</text>
</comment>
<name>A0A0G1PXG6_9BACT</name>
<evidence type="ECO:0000256" key="2">
    <source>
        <dbReference type="SAM" id="Phobius"/>
    </source>
</evidence>
<dbReference type="AlphaFoldDB" id="A0A0G1PXG6"/>
<feature type="transmembrane region" description="Helical" evidence="2">
    <location>
        <begin position="17"/>
        <end position="38"/>
    </location>
</feature>
<gene>
    <name evidence="4" type="ORF">UX13_C0020G0005</name>
</gene>
<keyword evidence="2" id="KW-0812">Transmembrane</keyword>
<dbReference type="PANTHER" id="PTHR33392">
    <property type="entry name" value="POLYISOPRENYL-TEICHOIC ACID--PEPTIDOGLYCAN TEICHOIC ACID TRANSFERASE TAGU"/>
    <property type="match status" value="1"/>
</dbReference>
<dbReference type="PANTHER" id="PTHR33392:SF6">
    <property type="entry name" value="POLYISOPRENYL-TEICHOIC ACID--PEPTIDOGLYCAN TEICHOIC ACID TRANSFERASE TAGU"/>
    <property type="match status" value="1"/>
</dbReference>
<proteinExistence type="inferred from homology"/>
<dbReference type="InterPro" id="IPR050922">
    <property type="entry name" value="LytR/CpsA/Psr_CW_biosynth"/>
</dbReference>
<dbReference type="Proteomes" id="UP000034329">
    <property type="component" value="Unassembled WGS sequence"/>
</dbReference>
<sequence length="320" mass="35850">MTKINRVWPLSWVKKGWFFWGMMLAIVAGIMSFLFLNYGNFINSFLRPPEENINVLILGKGGMGHEAPDLTDTVIFASVSDKKIALVSLPRDIWVPEIRAKLNSAYFYGKLPLAKSTAEKVVGVPVDYGLIIDFSGFKEIIDVLGGIEVDVQNSFTDEKYPVAGRENDLCEGDKTYACRYETISFQEGKQMMDGETALKFVRSRNAEGDEGTDFAREARQQLVISAIKNKVLSLEVFLNPGKIKSLWKVMMKSIETDIPQEVLGGLSRKTFDARGSVDSVVIPEGMLTNPPVSARYDNQYVLIPVAGDWSEIQKWVETIR</sequence>
<evidence type="ECO:0000313" key="4">
    <source>
        <dbReference type="EMBL" id="KKU10113.1"/>
    </source>
</evidence>
<dbReference type="NCBIfam" id="TIGR00350">
    <property type="entry name" value="lytR_cpsA_psr"/>
    <property type="match status" value="1"/>
</dbReference>
<keyword evidence="2" id="KW-1133">Transmembrane helix</keyword>